<organism evidence="3 4">
    <name type="scientific">Terriglobus aquaticus</name>
    <dbReference type="NCBI Taxonomy" id="940139"/>
    <lineage>
        <taxon>Bacteria</taxon>
        <taxon>Pseudomonadati</taxon>
        <taxon>Acidobacteriota</taxon>
        <taxon>Terriglobia</taxon>
        <taxon>Terriglobales</taxon>
        <taxon>Acidobacteriaceae</taxon>
        <taxon>Terriglobus</taxon>
    </lineage>
</organism>
<keyword evidence="1" id="KW-0175">Coiled coil</keyword>
<dbReference type="InterPro" id="IPR027417">
    <property type="entry name" value="P-loop_NTPase"/>
</dbReference>
<dbReference type="Pfam" id="PF13476">
    <property type="entry name" value="AAA_23"/>
    <property type="match status" value="1"/>
</dbReference>
<comment type="caution">
    <text evidence="3">The sequence shown here is derived from an EMBL/GenBank/DDBJ whole genome shotgun (WGS) entry which is preliminary data.</text>
</comment>
<feature type="coiled-coil region" evidence="1">
    <location>
        <begin position="235"/>
        <end position="269"/>
    </location>
</feature>
<proteinExistence type="predicted"/>
<protein>
    <submittedName>
        <fullName evidence="3">AAA family ATPase</fullName>
    </submittedName>
</protein>
<dbReference type="InterPro" id="IPR038729">
    <property type="entry name" value="Rad50/SbcC_AAA"/>
</dbReference>
<dbReference type="SUPFAM" id="SSF52540">
    <property type="entry name" value="P-loop containing nucleoside triphosphate hydrolases"/>
    <property type="match status" value="1"/>
</dbReference>
<sequence>MKMPMQQLSISGFRGATKSIDLIFEDKPVVMIFGENGTGKSTIVDAIDFICNECAGPLEGRQSTPVKEYLPSLGGKAADLKVRLKWAAKTWSATLDGAKAKVVGGSPRPKARILRRTQILEIVDAQPAKRYEAFSRFVAVPKVEQSENALREAVRTVDAEFDAAARSLSEAQAALKRLQTEAGASAIDLMKWAKDKNDVDPKDLTARTQHITTLLSSVQSAKTALNGLNQIRGQAAEDAKSIESLTIDLQAAEEQSEEAKNDLLKLLDVAAAYLTAHDDQDSCPVCERPIDRAELIVRLNARKASGAAVIAASAELDAAKKSEDRRQTLVRDARTRFLKAAATLLKAFSESQSPAVANTKIEWSTFSLVQDVVADEQVDAADLQAQSLLAVCESYDPALQSERTGLSAQLEALRAIKLQFAAVVKSSKQAKAQETLSKRLKAVLNIVEAQRKAYVDQALASITQRVDSLYAKLHPGEKLGDIKLQLDPNKRGSLNVSSRFESKTGIPPQAYYSEAHMDTLGICIFIALAEKDVAANTLLVLDDVLTSADQPHVDRFISVIHEELTLPVLITTHYRPWRDRYRYATGPVGNVHLIELLSWTQERGVRHTKTKLEIDQLKALLAIEPIDRQALASKAGVLLEAALRELCIQYKCKMSFNAEGQHTLGEYLNGIDSKLRKLMKCVTNSKSVPPSTPTQTSTDILPLLAAVDSMTWIRNQVGAHFNLSGMDLTDAQISEFAKSTCSLLDALICLECGELPRKNTGSCFACTCKSQELHPLTSPGASAAQTGN</sequence>
<dbReference type="PANTHER" id="PTHR32114">
    <property type="entry name" value="ABC TRANSPORTER ABCH.3"/>
    <property type="match status" value="1"/>
</dbReference>
<reference evidence="3 4" key="1">
    <citation type="submission" date="2024-12" db="EMBL/GenBank/DDBJ databases">
        <authorList>
            <person name="Lee Y."/>
        </authorList>
    </citation>
    <scope>NUCLEOTIDE SEQUENCE [LARGE SCALE GENOMIC DNA]</scope>
    <source>
        <strain evidence="3 4">03SUJ4</strain>
    </source>
</reference>
<dbReference type="RefSeq" id="WP_263412242.1">
    <property type="nucleotide sequence ID" value="NZ_BAABBH010000001.1"/>
</dbReference>
<evidence type="ECO:0000256" key="1">
    <source>
        <dbReference type="SAM" id="Coils"/>
    </source>
</evidence>
<feature type="domain" description="Rad50/SbcC-type AAA" evidence="2">
    <location>
        <begin position="7"/>
        <end position="215"/>
    </location>
</feature>
<name>A0ABW9KKF1_9BACT</name>
<dbReference type="Gene3D" id="3.40.50.300">
    <property type="entry name" value="P-loop containing nucleotide triphosphate hydrolases"/>
    <property type="match status" value="2"/>
</dbReference>
<gene>
    <name evidence="3" type="ORF">ACK2TP_10910</name>
</gene>
<accession>A0ABW9KKF1</accession>
<evidence type="ECO:0000313" key="4">
    <source>
        <dbReference type="Proteomes" id="UP001634747"/>
    </source>
</evidence>
<keyword evidence="4" id="KW-1185">Reference proteome</keyword>
<dbReference type="EMBL" id="JBJYXY010000001">
    <property type="protein sequence ID" value="MFN2976272.1"/>
    <property type="molecule type" value="Genomic_DNA"/>
</dbReference>
<dbReference type="Proteomes" id="UP001634747">
    <property type="component" value="Unassembled WGS sequence"/>
</dbReference>
<evidence type="ECO:0000259" key="2">
    <source>
        <dbReference type="Pfam" id="PF13476"/>
    </source>
</evidence>
<evidence type="ECO:0000313" key="3">
    <source>
        <dbReference type="EMBL" id="MFN2976272.1"/>
    </source>
</evidence>
<dbReference type="PANTHER" id="PTHR32114:SF2">
    <property type="entry name" value="ABC TRANSPORTER ABCH.3"/>
    <property type="match status" value="1"/>
</dbReference>